<sequence length="452" mass="50247">MVPQLDPTIEFSSGDNCGLDPMVGSSCGTIQLCGQNTLIGSDPWLPDADNGFISTSLNESIVSAPVSSLMVPGQRRWDYDAVADLFDTRDRNLILQIPLSSRREKDVWYWMSDPHGLYTVRSCYRLLNNYVNAPTSGICRKIWSLEVPSKVKVFLWRATQNVLPTTDNLIWKRVEVMPICSLCNQQKETVVHALVNCVFAQTCWLTSSLGLIGPQPSFLNWLELVFSCCNKEMCNLVAMICWRIWHRRNEKVWNNKVCSVRHVLNSAGNYLFQWQTARQKSEVHNATCFQGCHGAICWTPPQLGWLKCNVDAATFSAQGKVSYGGVIRNSDGLFVAACCASVLGSFGARDAEALGVREILSWIKKRHLSCVVVELNCIQVFKALTASYSCPNGYGLILDGCLALAKSIGDIEFSFVRRSANTAAHVTARVGGSLSGFEEWNHVPPPWLFTSL</sequence>
<evidence type="ECO:0000313" key="2">
    <source>
        <dbReference type="Proteomes" id="UP000829398"/>
    </source>
</evidence>
<gene>
    <name evidence="1" type="ORF">KPL71_003983</name>
</gene>
<comment type="caution">
    <text evidence="1">The sequence shown here is derived from an EMBL/GenBank/DDBJ whole genome shotgun (WGS) entry which is preliminary data.</text>
</comment>
<keyword evidence="2" id="KW-1185">Reference proteome</keyword>
<dbReference type="Proteomes" id="UP000829398">
    <property type="component" value="Chromosome 2"/>
</dbReference>
<protein>
    <submittedName>
        <fullName evidence="1">Non-LTR reverse transcriptase</fullName>
    </submittedName>
</protein>
<keyword evidence="1" id="KW-0808">Transferase</keyword>
<accession>A0ACB8N1R5</accession>
<reference evidence="2" key="1">
    <citation type="journal article" date="2023" name="Hortic. Res.">
        <title>A chromosome-level phased genome enabling allele-level studies in sweet orange: a case study on citrus Huanglongbing tolerance.</title>
        <authorList>
            <person name="Wu B."/>
            <person name="Yu Q."/>
            <person name="Deng Z."/>
            <person name="Duan Y."/>
            <person name="Luo F."/>
            <person name="Gmitter F. Jr."/>
        </authorList>
    </citation>
    <scope>NUCLEOTIDE SEQUENCE [LARGE SCALE GENOMIC DNA]</scope>
    <source>
        <strain evidence="2">cv. Valencia</strain>
    </source>
</reference>
<name>A0ACB8N1R5_CITSI</name>
<keyword evidence="1" id="KW-0695">RNA-directed DNA polymerase</keyword>
<organism evidence="1 2">
    <name type="scientific">Citrus sinensis</name>
    <name type="common">Sweet orange</name>
    <name type="synonym">Citrus aurantium var. sinensis</name>
    <dbReference type="NCBI Taxonomy" id="2711"/>
    <lineage>
        <taxon>Eukaryota</taxon>
        <taxon>Viridiplantae</taxon>
        <taxon>Streptophyta</taxon>
        <taxon>Embryophyta</taxon>
        <taxon>Tracheophyta</taxon>
        <taxon>Spermatophyta</taxon>
        <taxon>Magnoliopsida</taxon>
        <taxon>eudicotyledons</taxon>
        <taxon>Gunneridae</taxon>
        <taxon>Pentapetalae</taxon>
        <taxon>rosids</taxon>
        <taxon>malvids</taxon>
        <taxon>Sapindales</taxon>
        <taxon>Rutaceae</taxon>
        <taxon>Aurantioideae</taxon>
        <taxon>Citrus</taxon>
    </lineage>
</organism>
<keyword evidence="1" id="KW-0548">Nucleotidyltransferase</keyword>
<evidence type="ECO:0000313" key="1">
    <source>
        <dbReference type="EMBL" id="KAH9792078.1"/>
    </source>
</evidence>
<proteinExistence type="predicted"/>
<dbReference type="EMBL" id="CM039171">
    <property type="protein sequence ID" value="KAH9792078.1"/>
    <property type="molecule type" value="Genomic_DNA"/>
</dbReference>